<accession>A0A9D5JTE2</accession>
<dbReference type="EMBL" id="WJJP01000130">
    <property type="protein sequence ID" value="MBD3323755.1"/>
    <property type="molecule type" value="Genomic_DNA"/>
</dbReference>
<gene>
    <name evidence="2" type="ORF">GF339_04170</name>
</gene>
<comment type="caution">
    <text evidence="2">The sequence shown here is derived from an EMBL/GenBank/DDBJ whole genome shotgun (WGS) entry which is preliminary data.</text>
</comment>
<organism evidence="2 3">
    <name type="scientific">candidate division KSB3 bacterium</name>
    <dbReference type="NCBI Taxonomy" id="2044937"/>
    <lineage>
        <taxon>Bacteria</taxon>
        <taxon>candidate division KSB3</taxon>
    </lineage>
</organism>
<dbReference type="Proteomes" id="UP000649604">
    <property type="component" value="Unassembled WGS sequence"/>
</dbReference>
<reference evidence="2" key="1">
    <citation type="submission" date="2019-11" db="EMBL/GenBank/DDBJ databases">
        <title>Microbial mats filling the niche in hypersaline microbial mats.</title>
        <authorList>
            <person name="Wong H.L."/>
            <person name="Macleod F.I."/>
            <person name="White R.A. III"/>
            <person name="Burns B.P."/>
        </authorList>
    </citation>
    <scope>NUCLEOTIDE SEQUENCE</scope>
    <source>
        <strain evidence="2">Rbin_158</strain>
    </source>
</reference>
<evidence type="ECO:0000313" key="2">
    <source>
        <dbReference type="EMBL" id="MBD3323755.1"/>
    </source>
</evidence>
<name>A0A9D5JTE2_9BACT</name>
<evidence type="ECO:0000259" key="1">
    <source>
        <dbReference type="Pfam" id="PF04015"/>
    </source>
</evidence>
<sequence>MTRSRVIIAQDPAVFQGDALRQDVITAMLQRGLTTLLEIPDPQAAWQSLFAPDDIVGLKVNCLAGRGLSTHPEVASGLVEGLKLAGIPEEHVVIWDKANRDLKRGGYQITTTGRGVKCFGTDALRQGYESTISTAGQVGSLFSTILAKHCTAIVNVPILKDHDLSGVSIGLKNFYGAIHNPNKYHQQNCNPYIADLNTHPYITEKLRLTVCDALLPQYHGGPSYKPQWTWKFGAILMSLDPVALDAVGADILEQQRRAHGLESLQEAGRYPQYIHTAASYGLGQDQLAQIDILRC</sequence>
<dbReference type="Pfam" id="PF04015">
    <property type="entry name" value="DUF362"/>
    <property type="match status" value="1"/>
</dbReference>
<protein>
    <submittedName>
        <fullName evidence="2">DUF362 domain-containing protein</fullName>
    </submittedName>
</protein>
<evidence type="ECO:0000313" key="3">
    <source>
        <dbReference type="Proteomes" id="UP000649604"/>
    </source>
</evidence>
<proteinExistence type="predicted"/>
<dbReference type="InterPro" id="IPR007160">
    <property type="entry name" value="DUF362"/>
</dbReference>
<feature type="domain" description="DUF362" evidence="1">
    <location>
        <begin position="56"/>
        <end position="250"/>
    </location>
</feature>
<dbReference type="AlphaFoldDB" id="A0A9D5JTE2"/>